<reference evidence="2 3" key="1">
    <citation type="submission" date="2016-09" db="EMBL/GenBank/DDBJ databases">
        <title>Extensive genetic diversity and differential bi-allelic expression allows diatom success in the polar Southern Ocean.</title>
        <authorList>
            <consortium name="DOE Joint Genome Institute"/>
            <person name="Mock T."/>
            <person name="Otillar R.P."/>
            <person name="Strauss J."/>
            <person name="Dupont C."/>
            <person name="Frickenhaus S."/>
            <person name="Maumus F."/>
            <person name="Mcmullan M."/>
            <person name="Sanges R."/>
            <person name="Schmutz J."/>
            <person name="Toseland A."/>
            <person name="Valas R."/>
            <person name="Veluchamy A."/>
            <person name="Ward B.J."/>
            <person name="Allen A."/>
            <person name="Barry K."/>
            <person name="Falciatore A."/>
            <person name="Ferrante M."/>
            <person name="Fortunato A.E."/>
            <person name="Gloeckner G."/>
            <person name="Gruber A."/>
            <person name="Hipkin R."/>
            <person name="Janech M."/>
            <person name="Kroth P."/>
            <person name="Leese F."/>
            <person name="Lindquist E."/>
            <person name="Lyon B.R."/>
            <person name="Martin J."/>
            <person name="Mayer C."/>
            <person name="Parker M."/>
            <person name="Quesneville H."/>
            <person name="Raymond J."/>
            <person name="Uhlig C."/>
            <person name="Valentin K.U."/>
            <person name="Worden A.Z."/>
            <person name="Armbrust E.V."/>
            <person name="Bowler C."/>
            <person name="Green B."/>
            <person name="Moulton V."/>
            <person name="Van Oosterhout C."/>
            <person name="Grigoriev I."/>
        </authorList>
    </citation>
    <scope>NUCLEOTIDE SEQUENCE [LARGE SCALE GENOMIC DNA]</scope>
    <source>
        <strain evidence="2 3">CCMP1102</strain>
    </source>
</reference>
<dbReference type="Proteomes" id="UP000095751">
    <property type="component" value="Unassembled WGS sequence"/>
</dbReference>
<evidence type="ECO:0000256" key="1">
    <source>
        <dbReference type="SAM" id="MobiDB-lite"/>
    </source>
</evidence>
<feature type="region of interest" description="Disordered" evidence="1">
    <location>
        <begin position="57"/>
        <end position="108"/>
    </location>
</feature>
<proteinExistence type="predicted"/>
<dbReference type="InParanoid" id="A0A1E7FIF4"/>
<dbReference type="AlphaFoldDB" id="A0A1E7FIF4"/>
<evidence type="ECO:0000313" key="2">
    <source>
        <dbReference type="EMBL" id="OEU17952.1"/>
    </source>
</evidence>
<dbReference type="EMBL" id="KV784357">
    <property type="protein sequence ID" value="OEU17952.1"/>
    <property type="molecule type" value="Genomic_DNA"/>
</dbReference>
<sequence>MKTFFSVKVIGSITISIEPSNEDGGGGAVDVDGDDTYVLVDVFLKSLVNDAVREHTGDKGTTVTHDFHHHYDISSPMPYRRIPSDADDDRDGGKEGGEDGEEDGEFTR</sequence>
<feature type="compositionally biased region" description="Acidic residues" evidence="1">
    <location>
        <begin position="98"/>
        <end position="108"/>
    </location>
</feature>
<name>A0A1E7FIF4_9STRA</name>
<evidence type="ECO:0000313" key="3">
    <source>
        <dbReference type="Proteomes" id="UP000095751"/>
    </source>
</evidence>
<dbReference type="KEGG" id="fcy:FRACYDRAFT_238383"/>
<gene>
    <name evidence="2" type="ORF">FRACYDRAFT_238383</name>
</gene>
<organism evidence="2 3">
    <name type="scientific">Fragilariopsis cylindrus CCMP1102</name>
    <dbReference type="NCBI Taxonomy" id="635003"/>
    <lineage>
        <taxon>Eukaryota</taxon>
        <taxon>Sar</taxon>
        <taxon>Stramenopiles</taxon>
        <taxon>Ochrophyta</taxon>
        <taxon>Bacillariophyta</taxon>
        <taxon>Bacillariophyceae</taxon>
        <taxon>Bacillariophycidae</taxon>
        <taxon>Bacillariales</taxon>
        <taxon>Bacillariaceae</taxon>
        <taxon>Fragilariopsis</taxon>
    </lineage>
</organism>
<keyword evidence="3" id="KW-1185">Reference proteome</keyword>
<protein>
    <submittedName>
        <fullName evidence="2">Uncharacterized protein</fullName>
    </submittedName>
</protein>
<accession>A0A1E7FIF4</accession>